<evidence type="ECO:0000313" key="3">
    <source>
        <dbReference type="Proteomes" id="UP000265520"/>
    </source>
</evidence>
<comment type="caution">
    <text evidence="2">The sequence shown here is derived from an EMBL/GenBank/DDBJ whole genome shotgun (WGS) entry which is preliminary data.</text>
</comment>
<proteinExistence type="predicted"/>
<name>A0A392SK54_9FABA</name>
<organism evidence="2 3">
    <name type="scientific">Trifolium medium</name>
    <dbReference type="NCBI Taxonomy" id="97028"/>
    <lineage>
        <taxon>Eukaryota</taxon>
        <taxon>Viridiplantae</taxon>
        <taxon>Streptophyta</taxon>
        <taxon>Embryophyta</taxon>
        <taxon>Tracheophyta</taxon>
        <taxon>Spermatophyta</taxon>
        <taxon>Magnoliopsida</taxon>
        <taxon>eudicotyledons</taxon>
        <taxon>Gunneridae</taxon>
        <taxon>Pentapetalae</taxon>
        <taxon>rosids</taxon>
        <taxon>fabids</taxon>
        <taxon>Fabales</taxon>
        <taxon>Fabaceae</taxon>
        <taxon>Papilionoideae</taxon>
        <taxon>50 kb inversion clade</taxon>
        <taxon>NPAAA clade</taxon>
        <taxon>Hologalegina</taxon>
        <taxon>IRL clade</taxon>
        <taxon>Trifolieae</taxon>
        <taxon>Trifolium</taxon>
    </lineage>
</organism>
<accession>A0A392SK54</accession>
<evidence type="ECO:0000256" key="1">
    <source>
        <dbReference type="SAM" id="MobiDB-lite"/>
    </source>
</evidence>
<feature type="non-terminal residue" evidence="2">
    <location>
        <position position="1"/>
    </location>
</feature>
<dbReference type="EMBL" id="LXQA010385477">
    <property type="protein sequence ID" value="MCI48345.1"/>
    <property type="molecule type" value="Genomic_DNA"/>
</dbReference>
<feature type="region of interest" description="Disordered" evidence="1">
    <location>
        <begin position="1"/>
        <end position="50"/>
    </location>
</feature>
<dbReference type="AlphaFoldDB" id="A0A392SK54"/>
<dbReference type="Proteomes" id="UP000265520">
    <property type="component" value="Unassembled WGS sequence"/>
</dbReference>
<feature type="compositionally biased region" description="Polar residues" evidence="1">
    <location>
        <begin position="33"/>
        <end position="45"/>
    </location>
</feature>
<protein>
    <submittedName>
        <fullName evidence="2">Uncharacterized protein</fullName>
    </submittedName>
</protein>
<sequence length="71" mass="7617">SQPPDQGYPALAITSHRVSDTVSQGPPSDDDSQNSTGSEDSSTIVAESESEEALVDISELFITKLQRRILL</sequence>
<evidence type="ECO:0000313" key="2">
    <source>
        <dbReference type="EMBL" id="MCI48345.1"/>
    </source>
</evidence>
<keyword evidence="3" id="KW-1185">Reference proteome</keyword>
<reference evidence="2 3" key="1">
    <citation type="journal article" date="2018" name="Front. Plant Sci.">
        <title>Red Clover (Trifolium pratense) and Zigzag Clover (T. medium) - A Picture of Genomic Similarities and Differences.</title>
        <authorList>
            <person name="Dluhosova J."/>
            <person name="Istvanek J."/>
            <person name="Nedelnik J."/>
            <person name="Repkova J."/>
        </authorList>
    </citation>
    <scope>NUCLEOTIDE SEQUENCE [LARGE SCALE GENOMIC DNA]</scope>
    <source>
        <strain evidence="3">cv. 10/8</strain>
        <tissue evidence="2">Leaf</tissue>
    </source>
</reference>